<keyword evidence="7" id="KW-0256">Endoplasmic reticulum</keyword>
<evidence type="ECO:0000313" key="11">
    <source>
        <dbReference type="EMBL" id="KAL0960456.1"/>
    </source>
</evidence>
<keyword evidence="12" id="KW-1185">Reference proteome</keyword>
<evidence type="ECO:0000256" key="9">
    <source>
        <dbReference type="ARBA" id="ARBA00023136"/>
    </source>
</evidence>
<feature type="chain" id="PRO_5046539949" description="Protein ROT1" evidence="10">
    <location>
        <begin position="20"/>
        <end position="226"/>
    </location>
</feature>
<evidence type="ECO:0000313" key="12">
    <source>
        <dbReference type="Proteomes" id="UP001556367"/>
    </source>
</evidence>
<comment type="similarity">
    <text evidence="2">Belongs to the ROT1 family.</text>
</comment>
<dbReference type="PANTHER" id="PTHR28090:SF1">
    <property type="entry name" value="PROTEIN ROT1"/>
    <property type="match status" value="1"/>
</dbReference>
<accession>A0ABR3JY50</accession>
<name>A0ABR3JY50_9AGAR</name>
<comment type="subcellular location">
    <subcellularLocation>
        <location evidence="1">Endoplasmic reticulum membrane</location>
        <topology evidence="1">Single-pass type I membrane protein</topology>
    </subcellularLocation>
</comment>
<keyword evidence="8" id="KW-1133">Transmembrane helix</keyword>
<keyword evidence="5" id="KW-0812">Transmembrane</keyword>
<dbReference type="Pfam" id="PF10681">
    <property type="entry name" value="Rot1"/>
    <property type="match status" value="1"/>
</dbReference>
<dbReference type="InterPro" id="IPR019623">
    <property type="entry name" value="Rot1"/>
</dbReference>
<gene>
    <name evidence="11" type="ORF">HGRIS_005499</name>
</gene>
<protein>
    <recommendedName>
        <fullName evidence="4">Protein ROT1</fullName>
    </recommendedName>
    <alternativeName>
        <fullName evidence="3">Protein rot1</fullName>
    </alternativeName>
</protein>
<evidence type="ECO:0000256" key="3">
    <source>
        <dbReference type="ARBA" id="ARBA00016195"/>
    </source>
</evidence>
<evidence type="ECO:0000256" key="7">
    <source>
        <dbReference type="ARBA" id="ARBA00022824"/>
    </source>
</evidence>
<organism evidence="11 12">
    <name type="scientific">Hohenbuehelia grisea</name>
    <dbReference type="NCBI Taxonomy" id="104357"/>
    <lineage>
        <taxon>Eukaryota</taxon>
        <taxon>Fungi</taxon>
        <taxon>Dikarya</taxon>
        <taxon>Basidiomycota</taxon>
        <taxon>Agaricomycotina</taxon>
        <taxon>Agaricomycetes</taxon>
        <taxon>Agaricomycetidae</taxon>
        <taxon>Agaricales</taxon>
        <taxon>Pleurotineae</taxon>
        <taxon>Pleurotaceae</taxon>
        <taxon>Hohenbuehelia</taxon>
    </lineage>
</organism>
<evidence type="ECO:0000256" key="2">
    <source>
        <dbReference type="ARBA" id="ARBA00007149"/>
    </source>
</evidence>
<dbReference type="Proteomes" id="UP001556367">
    <property type="component" value="Unassembled WGS sequence"/>
</dbReference>
<evidence type="ECO:0000256" key="6">
    <source>
        <dbReference type="ARBA" id="ARBA00022729"/>
    </source>
</evidence>
<evidence type="ECO:0000256" key="1">
    <source>
        <dbReference type="ARBA" id="ARBA00004115"/>
    </source>
</evidence>
<feature type="signal peptide" evidence="10">
    <location>
        <begin position="1"/>
        <end position="19"/>
    </location>
</feature>
<dbReference type="EMBL" id="JASNQZ010000001">
    <property type="protein sequence ID" value="KAL0960456.1"/>
    <property type="molecule type" value="Genomic_DNA"/>
</dbReference>
<keyword evidence="9" id="KW-0472">Membrane</keyword>
<evidence type="ECO:0000256" key="5">
    <source>
        <dbReference type="ARBA" id="ARBA00022692"/>
    </source>
</evidence>
<comment type="caution">
    <text evidence="11">The sequence shown here is derived from an EMBL/GenBank/DDBJ whole genome shotgun (WGS) entry which is preliminary data.</text>
</comment>
<proteinExistence type="inferred from homology"/>
<reference evidence="12" key="1">
    <citation type="submission" date="2024-06" db="EMBL/GenBank/DDBJ databases">
        <title>Multi-omics analyses provide insights into the biosynthesis of the anticancer antibiotic pleurotin in Hohenbuehelia grisea.</title>
        <authorList>
            <person name="Weaver J.A."/>
            <person name="Alberti F."/>
        </authorList>
    </citation>
    <scope>NUCLEOTIDE SEQUENCE [LARGE SCALE GENOMIC DNA]</scope>
    <source>
        <strain evidence="12">T-177</strain>
    </source>
</reference>
<dbReference type="PANTHER" id="PTHR28090">
    <property type="entry name" value="PROTEIN ROT1"/>
    <property type="match status" value="1"/>
</dbReference>
<keyword evidence="6 10" id="KW-0732">Signal</keyword>
<evidence type="ECO:0000256" key="8">
    <source>
        <dbReference type="ARBA" id="ARBA00022989"/>
    </source>
</evidence>
<evidence type="ECO:0000256" key="10">
    <source>
        <dbReference type="SAM" id="SignalP"/>
    </source>
</evidence>
<sequence length="226" mass="24402">MRTHTFLVSLLAPLVTVYAQLADPNIVGTWSSGSKNVVTGPGFANPANTSFNYPKTTGVSFSFSDDNFYEIARYRFNGNGSEPNCITAVIGWVHGTYEKLANGSIVLTPFGDGYQQVQDPCAAQSNFMENYNQTELLRSFQMFRDPTFGLKLHLFQFDGAPIAPLFQVSTTPTMHPTRSLRNVTPPVEVLNKRSNGASPAADVAHLGAASSIVAAILSVTFASLAL</sequence>
<evidence type="ECO:0000256" key="4">
    <source>
        <dbReference type="ARBA" id="ARBA00017291"/>
    </source>
</evidence>